<dbReference type="InterPro" id="IPR001279">
    <property type="entry name" value="Metallo-B-lactamas"/>
</dbReference>
<dbReference type="InterPro" id="IPR036866">
    <property type="entry name" value="RibonucZ/Hydroxyglut_hydro"/>
</dbReference>
<dbReference type="CDD" id="cd16295">
    <property type="entry name" value="TTHA0252-CPSF-like_MBL-fold"/>
    <property type="match status" value="1"/>
</dbReference>
<dbReference type="Pfam" id="PF10996">
    <property type="entry name" value="Beta-Casp"/>
    <property type="match status" value="1"/>
</dbReference>
<evidence type="ECO:0000313" key="4">
    <source>
        <dbReference type="EMBL" id="GLV57414.1"/>
    </source>
</evidence>
<sequence length="1402" mass="155633">MHVLFIGGTNEVGASCLAVQIADQWIVIDAGVRVDRSADPLPDFALLEDKEVRAIFVTHAHADHIGALPLLHQAYPDAPIFASRATGLLMEVMLADAQRIMQRRAVDEMELPLYPSDLVERMLNQVRPLPVGEAVTIPELPEVTVIASSAGHIAGAVSFGFVAPDGSLVVSGDISVTEQRTVCGAQPPPIEKPDLLVLEATYGARLHANRQAEEQRLAQAVAEGIERGGHVLIPCFGLGRGQEVLLLLVDAQQKGLIPEFPIYVDGLVRRVCSTYHLLPEALTPRLTRQISKGYYPFAGRRITYVKDEHDREHILAGEPACIVTSSGMLTGGPSVWYASRLISDPQASILITSYQDEESPGRRLLDVADRRQDHLDLDGVSTLIQCHVGKYSLSAHADAGELASYAASLQPLYVALVHGDEEARLALRARLPDAEVLLPDNAAEFTISAGRVVHPVAQNQAVALSHLAVGIGKGRLFERAHVEQLWQVVSQIPILRIVTARELALIWEGQAHEETITRILDVLKQDPRYRYFMPHRALEEAFYVRGKSTSSELFSDLIGQVLFVQVAFGGSPMPALCRGLLPTASVRVQFAPGVSDRIRYAYSTILDVLGALPEHIEERQVSSYLTELSRQARVLRRSLSAHKLALACQEHTSYTLSELCELIGVSSTELADRLAVADLAQRSSSLFYVQQMPQFEEGQTIYTLAPNWQEALKKDDAEPSASQLDRRLVLQILEQHIGNPPDLYRRRFDPDTGDLTLSFHFPDIAKKKYQQALSEAAEEADINILVSPYAHQDALSEVAQQVLPEGLCIQSHPSVYQESKHIHFEVSGQTTPQALKEAQVHYRDLTGWHITFTGATIGATALPQTLPELVAEPVDGVPVSPEEALQFATQRLSSLPGFVRIYAEDSCLIVSFLFPDVARGRHASLWQEIADATGWHVKIIPIAARDALIEVARRSLSDGLVCVGMPEVLPAQKTVRLIYDGYDSQEDISDARTEFQVTTGWMLSLLHTSSLSGTTNGSHLHNRTLVTRPTDKPYRMEDALHYAQELLKPLPGYLRVKVEMDSHTLIPRFAFPDIARERYAEHLASISGVTGWNVRLHMIIYPPALKEVLTRSLPEGLSCVDTPSIYQEKRKVGIVCVGQVAPELVEEARRRFMEETGWELELRGSSVETLAEECVPEHVPMLVRGDAMVRVIETFGAASDFYQLGVDDRRTTLWLHFFFPELARSRYAAQLEHLSQETGWKIEVDKDVHQKALVEAVIRLLPAHVAIIGKKSILHEQLTLRLTCTGILEPEQLRHIQQCFTQETGWSLVLDFSGQQAFYVSANSNEQKAPGEATAREPLHERDAQVIVQTKLGAYGNVRRLLVDAIRHILMVHLQFTNGQRHVDATLLEELEKETGWHIQLT</sequence>
<dbReference type="Gene3D" id="3.40.50.10890">
    <property type="match status" value="1"/>
</dbReference>
<name>A0ABQ6FT29_9CHLR</name>
<comment type="caution">
    <text evidence="4">The sequence shown here is derived from an EMBL/GenBank/DDBJ whole genome shotgun (WGS) entry which is preliminary data.</text>
</comment>
<gene>
    <name evidence="4" type="ORF">KDH_42500</name>
</gene>
<evidence type="ECO:0000259" key="3">
    <source>
        <dbReference type="SMART" id="SM01027"/>
    </source>
</evidence>
<dbReference type="InterPro" id="IPR022712">
    <property type="entry name" value="Beta_Casp"/>
</dbReference>
<dbReference type="SUPFAM" id="SSF56281">
    <property type="entry name" value="Metallo-hydrolase/oxidoreductase"/>
    <property type="match status" value="1"/>
</dbReference>
<dbReference type="SMART" id="SM00849">
    <property type="entry name" value="Lactamase_B"/>
    <property type="match status" value="1"/>
</dbReference>
<keyword evidence="1" id="KW-0378">Hydrolase</keyword>
<organism evidence="4 5">
    <name type="scientific">Dictyobacter halimunensis</name>
    <dbReference type="NCBI Taxonomy" id="3026934"/>
    <lineage>
        <taxon>Bacteria</taxon>
        <taxon>Bacillati</taxon>
        <taxon>Chloroflexota</taxon>
        <taxon>Ktedonobacteria</taxon>
        <taxon>Ktedonobacterales</taxon>
        <taxon>Dictyobacteraceae</taxon>
        <taxon>Dictyobacter</taxon>
    </lineage>
</organism>
<reference evidence="4 5" key="1">
    <citation type="submission" date="2023-02" db="EMBL/GenBank/DDBJ databases">
        <title>Dictyobacter halimunensis sp. nov., a new member of the class Ktedonobacteria from forest soil in a geothermal area.</title>
        <authorList>
            <person name="Rachmania M.K."/>
            <person name="Ningsih F."/>
            <person name="Sakai Y."/>
            <person name="Yabe S."/>
            <person name="Yokota A."/>
            <person name="Sjamsuridzal W."/>
        </authorList>
    </citation>
    <scope>NUCLEOTIDE SEQUENCE [LARGE SCALE GENOMIC DNA]</scope>
    <source>
        <strain evidence="4 5">S3.2.2.5</strain>
    </source>
</reference>
<evidence type="ECO:0008006" key="6">
    <source>
        <dbReference type="Google" id="ProtNLM"/>
    </source>
</evidence>
<dbReference type="SMART" id="SM01027">
    <property type="entry name" value="Beta-Casp"/>
    <property type="match status" value="1"/>
</dbReference>
<dbReference type="PANTHER" id="PTHR11203:SF37">
    <property type="entry name" value="INTEGRATOR COMPLEX SUBUNIT 11"/>
    <property type="match status" value="1"/>
</dbReference>
<dbReference type="Proteomes" id="UP001344906">
    <property type="component" value="Unassembled WGS sequence"/>
</dbReference>
<dbReference type="InterPro" id="IPR050698">
    <property type="entry name" value="MBL"/>
</dbReference>
<feature type="domain" description="Beta-Casp" evidence="3">
    <location>
        <begin position="241"/>
        <end position="364"/>
    </location>
</feature>
<dbReference type="EMBL" id="BSRI01000002">
    <property type="protein sequence ID" value="GLV57414.1"/>
    <property type="molecule type" value="Genomic_DNA"/>
</dbReference>
<dbReference type="RefSeq" id="WP_338253340.1">
    <property type="nucleotide sequence ID" value="NZ_BSRI01000002.1"/>
</dbReference>
<accession>A0ABQ6FT29</accession>
<feature type="domain" description="Metallo-beta-lactamase" evidence="2">
    <location>
        <begin position="13"/>
        <end position="225"/>
    </location>
</feature>
<proteinExistence type="predicted"/>
<protein>
    <recommendedName>
        <fullName evidence="6">MBL fold hydrolase</fullName>
    </recommendedName>
</protein>
<dbReference type="InterPro" id="IPR011108">
    <property type="entry name" value="RMMBL"/>
</dbReference>
<keyword evidence="5" id="KW-1185">Reference proteome</keyword>
<evidence type="ECO:0000259" key="2">
    <source>
        <dbReference type="SMART" id="SM00849"/>
    </source>
</evidence>
<dbReference type="PANTHER" id="PTHR11203">
    <property type="entry name" value="CLEAVAGE AND POLYADENYLATION SPECIFICITY FACTOR FAMILY MEMBER"/>
    <property type="match status" value="1"/>
</dbReference>
<dbReference type="Pfam" id="PF00753">
    <property type="entry name" value="Lactamase_B"/>
    <property type="match status" value="1"/>
</dbReference>
<evidence type="ECO:0000256" key="1">
    <source>
        <dbReference type="ARBA" id="ARBA00022801"/>
    </source>
</evidence>
<dbReference type="Gene3D" id="3.60.15.10">
    <property type="entry name" value="Ribonuclease Z/Hydroxyacylglutathione hydrolase-like"/>
    <property type="match status" value="1"/>
</dbReference>
<evidence type="ECO:0000313" key="5">
    <source>
        <dbReference type="Proteomes" id="UP001344906"/>
    </source>
</evidence>
<dbReference type="Pfam" id="PF07521">
    <property type="entry name" value="RMMBL"/>
    <property type="match status" value="1"/>
</dbReference>